<name>A0ABT6XDK6_9GAMM</name>
<dbReference type="PROSITE" id="PS01124">
    <property type="entry name" value="HTH_ARAC_FAMILY_2"/>
    <property type="match status" value="1"/>
</dbReference>
<keyword evidence="2" id="KW-0238">DNA-binding</keyword>
<feature type="domain" description="HTH araC/xylS-type" evidence="4">
    <location>
        <begin position="158"/>
        <end position="256"/>
    </location>
</feature>
<dbReference type="RefSeq" id="WP_283211701.1">
    <property type="nucleotide sequence ID" value="NZ_JASGBI010000001.1"/>
</dbReference>
<gene>
    <name evidence="5" type="ORF">QLQ15_04765</name>
</gene>
<dbReference type="InterPro" id="IPR050204">
    <property type="entry name" value="AraC_XylS_family_regulators"/>
</dbReference>
<dbReference type="Pfam" id="PF20240">
    <property type="entry name" value="DUF6597"/>
    <property type="match status" value="1"/>
</dbReference>
<dbReference type="Pfam" id="PF12833">
    <property type="entry name" value="HTH_18"/>
    <property type="match status" value="1"/>
</dbReference>
<dbReference type="SMART" id="SM00342">
    <property type="entry name" value="HTH_ARAC"/>
    <property type="match status" value="1"/>
</dbReference>
<accession>A0ABT6XDK6</accession>
<proteinExistence type="predicted"/>
<evidence type="ECO:0000313" key="6">
    <source>
        <dbReference type="Proteomes" id="UP001321580"/>
    </source>
</evidence>
<evidence type="ECO:0000256" key="2">
    <source>
        <dbReference type="ARBA" id="ARBA00023125"/>
    </source>
</evidence>
<dbReference type="InterPro" id="IPR018060">
    <property type="entry name" value="HTH_AraC"/>
</dbReference>
<evidence type="ECO:0000256" key="1">
    <source>
        <dbReference type="ARBA" id="ARBA00023015"/>
    </source>
</evidence>
<protein>
    <submittedName>
        <fullName evidence="5">AraC family transcriptional regulator</fullName>
    </submittedName>
</protein>
<keyword evidence="6" id="KW-1185">Reference proteome</keyword>
<keyword evidence="3" id="KW-0804">Transcription</keyword>
<keyword evidence="1" id="KW-0805">Transcription regulation</keyword>
<evidence type="ECO:0000313" key="5">
    <source>
        <dbReference type="EMBL" id="MDI9238221.1"/>
    </source>
</evidence>
<reference evidence="5 6" key="1">
    <citation type="submission" date="2023-05" db="EMBL/GenBank/DDBJ databases">
        <title>Lysobacter sp. strain LF1 Genome sequencing and assembly.</title>
        <authorList>
            <person name="Jung Y."/>
        </authorList>
    </citation>
    <scope>NUCLEOTIDE SEQUENCE [LARGE SCALE GENOMIC DNA]</scope>
    <source>
        <strain evidence="5 6">LF1</strain>
    </source>
</reference>
<comment type="caution">
    <text evidence="5">The sequence shown here is derived from an EMBL/GenBank/DDBJ whole genome shotgun (WGS) entry which is preliminary data.</text>
</comment>
<evidence type="ECO:0000256" key="3">
    <source>
        <dbReference type="ARBA" id="ARBA00023163"/>
    </source>
</evidence>
<organism evidence="5 6">
    <name type="scientific">Lysobacter stagni</name>
    <dbReference type="NCBI Taxonomy" id="3045172"/>
    <lineage>
        <taxon>Bacteria</taxon>
        <taxon>Pseudomonadati</taxon>
        <taxon>Pseudomonadota</taxon>
        <taxon>Gammaproteobacteria</taxon>
        <taxon>Lysobacterales</taxon>
        <taxon>Lysobacteraceae</taxon>
        <taxon>Lysobacter</taxon>
    </lineage>
</organism>
<sequence length="278" mass="30330">MSLQRPIAALRPFVEALWASDAASGGVAYREHVLPSGRMHLAIRLGDAPMRLFREANDSMGEGMRPATVCGARPGFYIKQAAPASSVGVLLRPGAAQALLGCDADELGARHIALDDLWSVHDVERLLEQLRAEPDARARIQALQRALLDRLRPVRAMHPAIAQAMQQLDEGDAKVREIVAASGCSHRHLIARFRAATGLAPKEYARVKRFRRALRLLAAARPLDGLALDAGYSDQAHFNREFRALAGITPREYLAAPVRGSLHVPRVNFVQDAPARAD</sequence>
<dbReference type="InterPro" id="IPR046532">
    <property type="entry name" value="DUF6597"/>
</dbReference>
<dbReference type="InterPro" id="IPR009057">
    <property type="entry name" value="Homeodomain-like_sf"/>
</dbReference>
<dbReference type="Gene3D" id="1.10.10.60">
    <property type="entry name" value="Homeodomain-like"/>
    <property type="match status" value="1"/>
</dbReference>
<dbReference type="EMBL" id="JASGBI010000001">
    <property type="protein sequence ID" value="MDI9238221.1"/>
    <property type="molecule type" value="Genomic_DNA"/>
</dbReference>
<dbReference type="SUPFAM" id="SSF46689">
    <property type="entry name" value="Homeodomain-like"/>
    <property type="match status" value="2"/>
</dbReference>
<dbReference type="PANTHER" id="PTHR46796">
    <property type="entry name" value="HTH-TYPE TRANSCRIPTIONAL ACTIVATOR RHAS-RELATED"/>
    <property type="match status" value="1"/>
</dbReference>
<evidence type="ECO:0000259" key="4">
    <source>
        <dbReference type="PROSITE" id="PS01124"/>
    </source>
</evidence>
<dbReference type="Proteomes" id="UP001321580">
    <property type="component" value="Unassembled WGS sequence"/>
</dbReference>